<dbReference type="Proteomes" id="UP001054902">
    <property type="component" value="Unassembled WGS sequence"/>
</dbReference>
<evidence type="ECO:0000313" key="1">
    <source>
        <dbReference type="EMBL" id="GFH53412.1"/>
    </source>
</evidence>
<dbReference type="EMBL" id="BLLK01000047">
    <property type="protein sequence ID" value="GFH53412.1"/>
    <property type="molecule type" value="Genomic_DNA"/>
</dbReference>
<evidence type="ECO:0000313" key="2">
    <source>
        <dbReference type="Proteomes" id="UP001054902"/>
    </source>
</evidence>
<gene>
    <name evidence="1" type="ORF">CTEN210_09888</name>
</gene>
<name>A0AAD3CWB3_9STRA</name>
<accession>A0AAD3CWB3</accession>
<comment type="caution">
    <text evidence="1">The sequence shown here is derived from an EMBL/GenBank/DDBJ whole genome shotgun (WGS) entry which is preliminary data.</text>
</comment>
<reference evidence="1 2" key="1">
    <citation type="journal article" date="2021" name="Sci. Rep.">
        <title>The genome of the diatom Chaetoceros tenuissimus carries an ancient integrated fragment of an extant virus.</title>
        <authorList>
            <person name="Hongo Y."/>
            <person name="Kimura K."/>
            <person name="Takaki Y."/>
            <person name="Yoshida Y."/>
            <person name="Baba S."/>
            <person name="Kobayashi G."/>
            <person name="Nagasaki K."/>
            <person name="Hano T."/>
            <person name="Tomaru Y."/>
        </authorList>
    </citation>
    <scope>NUCLEOTIDE SEQUENCE [LARGE SCALE GENOMIC DNA]</scope>
    <source>
        <strain evidence="1 2">NIES-3715</strain>
    </source>
</reference>
<protein>
    <submittedName>
        <fullName evidence="1">Uncharacterized protein</fullName>
    </submittedName>
</protein>
<proteinExistence type="predicted"/>
<sequence>MWSCTLDVRKKESSRVVFILMALTSYLEIQGHFRMNLPITSQKQGAPTTYLSRRIESSMLTSDDSTHF</sequence>
<organism evidence="1 2">
    <name type="scientific">Chaetoceros tenuissimus</name>
    <dbReference type="NCBI Taxonomy" id="426638"/>
    <lineage>
        <taxon>Eukaryota</taxon>
        <taxon>Sar</taxon>
        <taxon>Stramenopiles</taxon>
        <taxon>Ochrophyta</taxon>
        <taxon>Bacillariophyta</taxon>
        <taxon>Coscinodiscophyceae</taxon>
        <taxon>Chaetocerotophycidae</taxon>
        <taxon>Chaetocerotales</taxon>
        <taxon>Chaetocerotaceae</taxon>
        <taxon>Chaetoceros</taxon>
    </lineage>
</organism>
<dbReference type="AlphaFoldDB" id="A0AAD3CWB3"/>
<keyword evidence="2" id="KW-1185">Reference proteome</keyword>